<dbReference type="Proteomes" id="UP000717696">
    <property type="component" value="Unassembled WGS sequence"/>
</dbReference>
<gene>
    <name evidence="2" type="ORF">B0J13DRAFT_541040</name>
</gene>
<proteinExistence type="predicted"/>
<dbReference type="AlphaFoldDB" id="A0A9P9JG67"/>
<organism evidence="2 3">
    <name type="scientific">Dactylonectria estremocensis</name>
    <dbReference type="NCBI Taxonomy" id="1079267"/>
    <lineage>
        <taxon>Eukaryota</taxon>
        <taxon>Fungi</taxon>
        <taxon>Dikarya</taxon>
        <taxon>Ascomycota</taxon>
        <taxon>Pezizomycotina</taxon>
        <taxon>Sordariomycetes</taxon>
        <taxon>Hypocreomycetidae</taxon>
        <taxon>Hypocreales</taxon>
        <taxon>Nectriaceae</taxon>
        <taxon>Dactylonectria</taxon>
    </lineage>
</organism>
<evidence type="ECO:0000313" key="2">
    <source>
        <dbReference type="EMBL" id="KAH7160372.1"/>
    </source>
</evidence>
<reference evidence="2" key="1">
    <citation type="journal article" date="2021" name="Nat. Commun.">
        <title>Genetic determinants of endophytism in the Arabidopsis root mycobiome.</title>
        <authorList>
            <person name="Mesny F."/>
            <person name="Miyauchi S."/>
            <person name="Thiergart T."/>
            <person name="Pickel B."/>
            <person name="Atanasova L."/>
            <person name="Karlsson M."/>
            <person name="Huettel B."/>
            <person name="Barry K.W."/>
            <person name="Haridas S."/>
            <person name="Chen C."/>
            <person name="Bauer D."/>
            <person name="Andreopoulos W."/>
            <person name="Pangilinan J."/>
            <person name="LaButti K."/>
            <person name="Riley R."/>
            <person name="Lipzen A."/>
            <person name="Clum A."/>
            <person name="Drula E."/>
            <person name="Henrissat B."/>
            <person name="Kohler A."/>
            <person name="Grigoriev I.V."/>
            <person name="Martin F.M."/>
            <person name="Hacquard S."/>
        </authorList>
    </citation>
    <scope>NUCLEOTIDE SEQUENCE</scope>
    <source>
        <strain evidence="2">MPI-CAGE-AT-0021</strain>
    </source>
</reference>
<feature type="region of interest" description="Disordered" evidence="1">
    <location>
        <begin position="396"/>
        <end position="429"/>
    </location>
</feature>
<evidence type="ECO:0000256" key="1">
    <source>
        <dbReference type="SAM" id="MobiDB-lite"/>
    </source>
</evidence>
<dbReference type="EMBL" id="JAGMUU010000002">
    <property type="protein sequence ID" value="KAH7160372.1"/>
    <property type="molecule type" value="Genomic_DNA"/>
</dbReference>
<sequence length="429" mass="48714">MSGLEVFGAVASAIGLLQGVANNLGRARKVGRAVDDLRIILGELMEVEYDVKPDTDRAELVLIQRLVQEARELIEDNGRPTRLALRFFWTNSLDQDVQRINTSLDGVCRRLAARRARERVQASGKDISGPDFSRRTTLTVPMSEALIEYPQPGRTPPDRRTSMSAVPLPTTLVLKDANNDLVYEPLRLERFSILERNYTSRFRTIQYESSDHSVIVTHEIQFGTIPSSPDDLDSKEVAFLENQLITVESETQYAIYLVEPQYSFQDRTVCNDFMARVRERTLLGTFLPKEIIKNVPSTSISSLFCLSHSSSRGLTLARWKVVRLWQRAENDNSNPLVTLTFHDRSKHPPRFTEWSLQTFREGALLMRHELGVALSRHTGEEVVFVFKTREEAARFASAFDSQKRRRSSAAEPSTSPRSEHRIPRKPVGG</sequence>
<keyword evidence="3" id="KW-1185">Reference proteome</keyword>
<dbReference type="OrthoDB" id="4576996at2759"/>
<protein>
    <submittedName>
        <fullName evidence="2">Uncharacterized protein</fullName>
    </submittedName>
</protein>
<comment type="caution">
    <text evidence="2">The sequence shown here is derived from an EMBL/GenBank/DDBJ whole genome shotgun (WGS) entry which is preliminary data.</text>
</comment>
<evidence type="ECO:0000313" key="3">
    <source>
        <dbReference type="Proteomes" id="UP000717696"/>
    </source>
</evidence>
<name>A0A9P9JG67_9HYPO</name>
<accession>A0A9P9JG67</accession>